<dbReference type="InterPro" id="IPR058678">
    <property type="entry name" value="ARM_PUB"/>
</dbReference>
<evidence type="ECO:0000256" key="2">
    <source>
        <dbReference type="ARBA" id="ARBA00004906"/>
    </source>
</evidence>
<dbReference type="PANTHER" id="PTHR22849">
    <property type="entry name" value="WDSAM1 PROTEIN"/>
    <property type="match status" value="1"/>
</dbReference>
<dbReference type="Proteomes" id="UP001605036">
    <property type="component" value="Unassembled WGS sequence"/>
</dbReference>
<dbReference type="InterPro" id="IPR045210">
    <property type="entry name" value="RING-Ubox_PUB"/>
</dbReference>
<dbReference type="AlphaFoldDB" id="A0ABD1XVU3"/>
<dbReference type="PROSITE" id="PS50176">
    <property type="entry name" value="ARM_REPEAT"/>
    <property type="match status" value="1"/>
</dbReference>
<evidence type="ECO:0000256" key="4">
    <source>
        <dbReference type="ARBA" id="ARBA00022679"/>
    </source>
</evidence>
<dbReference type="PROSITE" id="PS51698">
    <property type="entry name" value="U_BOX"/>
    <property type="match status" value="1"/>
</dbReference>
<keyword evidence="4" id="KW-0808">Transferase</keyword>
<sequence>MVVPRKLLNVTVPSYFMCPISLDLMRDPVTLCTGMTYDRSSIEKWLDEGNLTCPATMQLLDNTSLIPNHTLRRLIQEWCVSNRSNGVERIPTPKVPAQPEEVRAMLEDLRSGINVHHTVLRLRTLVREGDKNRRCAADAGAVQVLVNLLNPPKRCHWDEEEEDETAGTDREWIEITEDTLATIVLISNNEAFRGSLVAGPKQLACICWFLKRGSIESKVAAAVVLESLATGSDARSSLTELEGVTDSLVGLLREKYYPKAVFASLKCLLALCATRKNRIRAVEAGAVPALVEFLPEAETRGMLERALKILELLSSCAEGREAISDHALAIPMLVKLILRASETSTEHAVVILWMVCEYSVNAGTVRDAAVQAGAFTRLLLLLQTECSKRTKQKAVDLLKHLRDIWSQYPCSPGKKALSQIGQF</sequence>
<comment type="caution">
    <text evidence="8">The sequence shown here is derived from an EMBL/GenBank/DDBJ whole genome shotgun (WGS) entry which is preliminary data.</text>
</comment>
<organism evidence="8 9">
    <name type="scientific">Riccia fluitans</name>
    <dbReference type="NCBI Taxonomy" id="41844"/>
    <lineage>
        <taxon>Eukaryota</taxon>
        <taxon>Viridiplantae</taxon>
        <taxon>Streptophyta</taxon>
        <taxon>Embryophyta</taxon>
        <taxon>Marchantiophyta</taxon>
        <taxon>Marchantiopsida</taxon>
        <taxon>Marchantiidae</taxon>
        <taxon>Marchantiales</taxon>
        <taxon>Ricciaceae</taxon>
        <taxon>Riccia</taxon>
    </lineage>
</organism>
<gene>
    <name evidence="8" type="ORF">R1flu_023738</name>
</gene>
<dbReference type="FunFam" id="3.30.40.10:FF:000442">
    <property type="entry name" value="RING-type E3 ubiquitin transferase"/>
    <property type="match status" value="1"/>
</dbReference>
<feature type="domain" description="U-box" evidence="7">
    <location>
        <begin position="11"/>
        <end position="85"/>
    </location>
</feature>
<evidence type="ECO:0000256" key="1">
    <source>
        <dbReference type="ARBA" id="ARBA00000900"/>
    </source>
</evidence>
<dbReference type="PANTHER" id="PTHR22849:SF164">
    <property type="entry name" value="U-BOX DOMAIN-CONTAINING PROTEIN"/>
    <property type="match status" value="1"/>
</dbReference>
<comment type="pathway">
    <text evidence="2">Protein modification; protein ubiquitination.</text>
</comment>
<dbReference type="Gene3D" id="3.30.40.10">
    <property type="entry name" value="Zinc/RING finger domain, C3HC4 (zinc finger)"/>
    <property type="match status" value="1"/>
</dbReference>
<feature type="repeat" description="ARM" evidence="6">
    <location>
        <begin position="285"/>
        <end position="328"/>
    </location>
</feature>
<dbReference type="InterPro" id="IPR045185">
    <property type="entry name" value="PUB22/23/24-like"/>
</dbReference>
<evidence type="ECO:0000259" key="7">
    <source>
        <dbReference type="PROSITE" id="PS51698"/>
    </source>
</evidence>
<dbReference type="InterPro" id="IPR000225">
    <property type="entry name" value="Armadillo"/>
</dbReference>
<evidence type="ECO:0000256" key="3">
    <source>
        <dbReference type="ARBA" id="ARBA00012483"/>
    </source>
</evidence>
<evidence type="ECO:0000313" key="9">
    <source>
        <dbReference type="Proteomes" id="UP001605036"/>
    </source>
</evidence>
<dbReference type="SUPFAM" id="SSF57850">
    <property type="entry name" value="RING/U-box"/>
    <property type="match status" value="1"/>
</dbReference>
<comment type="catalytic activity">
    <reaction evidence="1">
        <text>S-ubiquitinyl-[E2 ubiquitin-conjugating enzyme]-L-cysteine + [acceptor protein]-L-lysine = [E2 ubiquitin-conjugating enzyme]-L-cysteine + N(6)-ubiquitinyl-[acceptor protein]-L-lysine.</text>
        <dbReference type="EC" id="2.3.2.27"/>
    </reaction>
</comment>
<evidence type="ECO:0000313" key="8">
    <source>
        <dbReference type="EMBL" id="KAL2612046.1"/>
    </source>
</evidence>
<protein>
    <recommendedName>
        <fullName evidence="3">RING-type E3 ubiquitin transferase</fullName>
        <ecNumber evidence="3">2.3.2.27</ecNumber>
    </recommendedName>
</protein>
<dbReference type="EC" id="2.3.2.27" evidence="3"/>
<dbReference type="Pfam" id="PF25598">
    <property type="entry name" value="ARM_PUB"/>
    <property type="match status" value="1"/>
</dbReference>
<reference evidence="8 9" key="1">
    <citation type="submission" date="2024-09" db="EMBL/GenBank/DDBJ databases">
        <title>Chromosome-scale assembly of Riccia fluitans.</title>
        <authorList>
            <person name="Paukszto L."/>
            <person name="Sawicki J."/>
            <person name="Karawczyk K."/>
            <person name="Piernik-Szablinska J."/>
            <person name="Szczecinska M."/>
            <person name="Mazdziarz M."/>
        </authorList>
    </citation>
    <scope>NUCLEOTIDE SEQUENCE [LARGE SCALE GENOMIC DNA]</scope>
    <source>
        <strain evidence="8">Rf_01</strain>
        <tissue evidence="8">Aerial parts of the thallus</tissue>
    </source>
</reference>
<proteinExistence type="predicted"/>
<name>A0ABD1XVU3_9MARC</name>
<dbReference type="SMART" id="SM00504">
    <property type="entry name" value="Ubox"/>
    <property type="match status" value="1"/>
</dbReference>
<dbReference type="InterPro" id="IPR016024">
    <property type="entry name" value="ARM-type_fold"/>
</dbReference>
<dbReference type="GO" id="GO:0061630">
    <property type="term" value="F:ubiquitin protein ligase activity"/>
    <property type="evidence" value="ECO:0007669"/>
    <property type="project" value="UniProtKB-EC"/>
</dbReference>
<dbReference type="Gene3D" id="1.25.10.10">
    <property type="entry name" value="Leucine-rich Repeat Variant"/>
    <property type="match status" value="1"/>
</dbReference>
<keyword evidence="5" id="KW-0833">Ubl conjugation pathway</keyword>
<accession>A0ABD1XVU3</accession>
<dbReference type="InterPro" id="IPR011989">
    <property type="entry name" value="ARM-like"/>
</dbReference>
<dbReference type="EMBL" id="JBHFFA010000007">
    <property type="protein sequence ID" value="KAL2612046.1"/>
    <property type="molecule type" value="Genomic_DNA"/>
</dbReference>
<evidence type="ECO:0000256" key="6">
    <source>
        <dbReference type="PROSITE-ProRule" id="PRU00259"/>
    </source>
</evidence>
<dbReference type="InterPro" id="IPR003613">
    <property type="entry name" value="Ubox_domain"/>
</dbReference>
<evidence type="ECO:0000256" key="5">
    <source>
        <dbReference type="ARBA" id="ARBA00022786"/>
    </source>
</evidence>
<dbReference type="Pfam" id="PF04564">
    <property type="entry name" value="U-box"/>
    <property type="match status" value="1"/>
</dbReference>
<dbReference type="SUPFAM" id="SSF48371">
    <property type="entry name" value="ARM repeat"/>
    <property type="match status" value="1"/>
</dbReference>
<dbReference type="InterPro" id="IPR013083">
    <property type="entry name" value="Znf_RING/FYVE/PHD"/>
</dbReference>
<keyword evidence="9" id="KW-1185">Reference proteome</keyword>
<dbReference type="CDD" id="cd16664">
    <property type="entry name" value="RING-Ubox_PUB"/>
    <property type="match status" value="1"/>
</dbReference>